<keyword evidence="2" id="KW-0812">Transmembrane</keyword>
<evidence type="ECO:0000313" key="4">
    <source>
        <dbReference type="Proteomes" id="UP000319486"/>
    </source>
</evidence>
<reference evidence="3 4" key="1">
    <citation type="journal article" date="2019" name="Environ. Microbiol.">
        <title>Species interactions and distinct microbial communities in high Arctic permafrost affected cryosols are associated with the CH4 and CO2 gas fluxes.</title>
        <authorList>
            <person name="Altshuler I."/>
            <person name="Hamel J."/>
            <person name="Turney S."/>
            <person name="Magnuson E."/>
            <person name="Levesque R."/>
            <person name="Greer C."/>
            <person name="Whyte L.G."/>
        </authorList>
    </citation>
    <scope>NUCLEOTIDE SEQUENCE [LARGE SCALE GENOMIC DNA]</scope>
    <source>
        <strain evidence="3 4">S13Y</strain>
    </source>
</reference>
<gene>
    <name evidence="3" type="ORF">EAH88_14020</name>
</gene>
<keyword evidence="2" id="KW-1133">Transmembrane helix</keyword>
<keyword evidence="2" id="KW-0472">Membrane</keyword>
<name>A0A502F984_9GAMM</name>
<dbReference type="OrthoDB" id="5621075at2"/>
<protein>
    <submittedName>
        <fullName evidence="3">Fimbrial assembly protein</fullName>
    </submittedName>
</protein>
<evidence type="ECO:0000313" key="3">
    <source>
        <dbReference type="EMBL" id="TPG06441.1"/>
    </source>
</evidence>
<dbReference type="Proteomes" id="UP000319486">
    <property type="component" value="Unassembled WGS sequence"/>
</dbReference>
<keyword evidence="1" id="KW-0175">Coiled coil</keyword>
<evidence type="ECO:0000256" key="1">
    <source>
        <dbReference type="SAM" id="Coils"/>
    </source>
</evidence>
<evidence type="ECO:0000256" key="2">
    <source>
        <dbReference type="SAM" id="Phobius"/>
    </source>
</evidence>
<organism evidence="3 4">
    <name type="scientific">Rhodanobacter glycinis</name>
    <dbReference type="NCBI Taxonomy" id="582702"/>
    <lineage>
        <taxon>Bacteria</taxon>
        <taxon>Pseudomonadati</taxon>
        <taxon>Pseudomonadota</taxon>
        <taxon>Gammaproteobacteria</taxon>
        <taxon>Lysobacterales</taxon>
        <taxon>Rhodanobacteraceae</taxon>
        <taxon>Rhodanobacter</taxon>
    </lineage>
</organism>
<dbReference type="InterPro" id="IPR007813">
    <property type="entry name" value="PilN"/>
</dbReference>
<dbReference type="EMBL" id="RCZO01000008">
    <property type="protein sequence ID" value="TPG06441.1"/>
    <property type="molecule type" value="Genomic_DNA"/>
</dbReference>
<dbReference type="Gene3D" id="3.30.420.380">
    <property type="match status" value="1"/>
</dbReference>
<dbReference type="InterPro" id="IPR043129">
    <property type="entry name" value="ATPase_NBD"/>
</dbReference>
<dbReference type="SUPFAM" id="SSF53067">
    <property type="entry name" value="Actin-like ATPase domain"/>
    <property type="match status" value="1"/>
</dbReference>
<dbReference type="PANTHER" id="PTHR40278">
    <property type="entry name" value="DNA UTILIZATION PROTEIN HOFN"/>
    <property type="match status" value="1"/>
</dbReference>
<accession>A0A502F984</accession>
<keyword evidence="4" id="KW-1185">Reference proteome</keyword>
<feature type="coiled-coil region" evidence="1">
    <location>
        <begin position="246"/>
        <end position="280"/>
    </location>
</feature>
<dbReference type="InterPro" id="IPR052534">
    <property type="entry name" value="Extracell_DNA_Util/SecSys_Comp"/>
</dbReference>
<sequence length="392" mass="43001">MSTATQSLRPWADRVRRRWRASPLPVFLAWWGGELRHLLPLRWRGWFGSGADWHLLQHAGAQWTLRRSGQGELLASWDDGTDGTGGDARAQPAVLDAALRNVDREDRRLALLLPSALVLRRTLALPLAARDNLLQVVAFEMDRQTPFTVAQVYYAVRELATPATAGRFHAELVAVTRGTLDPLLARLRTQGVPIDAVDVAVGNDRLGVNLLPAEQMPRRARPRRRLNLALATACVALLLLVLGEWLHNRQAALTQMQAEVESLRGEAQQVASLRQQLQDNAGAAGFLAQRKKNTVSMLSLLQEATTRLPDSAWLERFSVDNTGQIGFQGQSQQAAKLLDTLKDSALITDASFQGSIQPDPTTGKERFYLTARVNQPKVGKSTSATTGIGGAP</sequence>
<dbReference type="RefSeq" id="WP_140653772.1">
    <property type="nucleotide sequence ID" value="NZ_RCZB01000006.1"/>
</dbReference>
<dbReference type="PANTHER" id="PTHR40278:SF1">
    <property type="entry name" value="DNA UTILIZATION PROTEIN HOFN"/>
    <property type="match status" value="1"/>
</dbReference>
<dbReference type="AlphaFoldDB" id="A0A502F984"/>
<feature type="transmembrane region" description="Helical" evidence="2">
    <location>
        <begin position="226"/>
        <end position="246"/>
    </location>
</feature>
<proteinExistence type="predicted"/>
<comment type="caution">
    <text evidence="3">The sequence shown here is derived from an EMBL/GenBank/DDBJ whole genome shotgun (WGS) entry which is preliminary data.</text>
</comment>
<dbReference type="Pfam" id="PF05137">
    <property type="entry name" value="PilN"/>
    <property type="match status" value="1"/>
</dbReference>